<dbReference type="CDD" id="cd12797">
    <property type="entry name" value="M23_peptidase"/>
    <property type="match status" value="1"/>
</dbReference>
<evidence type="ECO:0000256" key="1">
    <source>
        <dbReference type="SAM" id="Phobius"/>
    </source>
</evidence>
<dbReference type="STRING" id="1304275.C41B8_07712"/>
<proteinExistence type="predicted"/>
<keyword evidence="4" id="KW-1185">Reference proteome</keyword>
<dbReference type="Pfam" id="PF01551">
    <property type="entry name" value="Peptidase_M23"/>
    <property type="match status" value="1"/>
</dbReference>
<keyword evidence="1" id="KW-0812">Transmembrane</keyword>
<evidence type="ECO:0000313" key="4">
    <source>
        <dbReference type="Proteomes" id="UP000028302"/>
    </source>
</evidence>
<dbReference type="RefSeq" id="WP_084188677.1">
    <property type="nucleotide sequence ID" value="NZ_APNK01000008.1"/>
</dbReference>
<dbReference type="PANTHER" id="PTHR21666">
    <property type="entry name" value="PEPTIDASE-RELATED"/>
    <property type="match status" value="1"/>
</dbReference>
<dbReference type="InterPro" id="IPR011055">
    <property type="entry name" value="Dup_hybrid_motif"/>
</dbReference>
<dbReference type="PANTHER" id="PTHR21666:SF285">
    <property type="entry name" value="M23 FAMILY METALLOPEPTIDASE"/>
    <property type="match status" value="1"/>
</dbReference>
<feature type="domain" description="M23ase beta-sheet core" evidence="2">
    <location>
        <begin position="198"/>
        <end position="293"/>
    </location>
</feature>
<dbReference type="PATRIC" id="fig|1304275.5.peg.1574"/>
<dbReference type="Proteomes" id="UP000028302">
    <property type="component" value="Unassembled WGS sequence"/>
</dbReference>
<dbReference type="GO" id="GO:0004222">
    <property type="term" value="F:metalloendopeptidase activity"/>
    <property type="evidence" value="ECO:0007669"/>
    <property type="project" value="TreeGrafter"/>
</dbReference>
<accession>A0A084IMI2</accession>
<dbReference type="InterPro" id="IPR016047">
    <property type="entry name" value="M23ase_b-sheet_dom"/>
</dbReference>
<keyword evidence="1" id="KW-1133">Transmembrane helix</keyword>
<dbReference type="SUPFAM" id="SSF51261">
    <property type="entry name" value="Duplicated hybrid motif"/>
    <property type="match status" value="1"/>
</dbReference>
<gene>
    <name evidence="3" type="ORF">C41B8_07712</name>
</gene>
<reference evidence="3 4" key="1">
    <citation type="submission" date="2013-03" db="EMBL/GenBank/DDBJ databases">
        <title>Salinisphaera hydrothermalis C41B8 Genome Sequencing.</title>
        <authorList>
            <person name="Li C."/>
            <person name="Lai Q."/>
            <person name="Shao Z."/>
        </authorList>
    </citation>
    <scope>NUCLEOTIDE SEQUENCE [LARGE SCALE GENOMIC DNA]</scope>
    <source>
        <strain evidence="3 4">C41B8</strain>
    </source>
</reference>
<name>A0A084IMI2_SALHC</name>
<comment type="caution">
    <text evidence="3">The sequence shown here is derived from an EMBL/GenBank/DDBJ whole genome shotgun (WGS) entry which is preliminary data.</text>
</comment>
<evidence type="ECO:0000259" key="2">
    <source>
        <dbReference type="Pfam" id="PF01551"/>
    </source>
</evidence>
<dbReference type="InterPro" id="IPR050570">
    <property type="entry name" value="Cell_wall_metabolism_enzyme"/>
</dbReference>
<evidence type="ECO:0000313" key="3">
    <source>
        <dbReference type="EMBL" id="KEZ77916.1"/>
    </source>
</evidence>
<protein>
    <submittedName>
        <fullName evidence="3">Peptidase</fullName>
    </submittedName>
</protein>
<sequence length="300" mass="32133">MSRVYVGRGSSLSAAFLRVGGHALESRARSSIVGAVVWLVIVLIAPPALAEEAFAFPDHVQQGAMVIGRVPPGSTVHYAGRILRVTDYGTVVFGIGRDATNGARLRVTTPGGKTRVVRVAVEPRDWPIQRVDGVPPKTVSPPPAIAARIRREQARVSRARKTSDDGLGFAQHFIWPVRGRISGRFGNQRIYNGTPGSAHSGMDIAAATGTPVKAPAAGRVVFADPHLYLTGGTILIDHGYGIGSNFLHLSKLNVHVGDHVEQGEVIGRVGATGRATGPHLHWGMTWYNVRIDPLLVLDRR</sequence>
<dbReference type="AlphaFoldDB" id="A0A084IMI2"/>
<dbReference type="EMBL" id="APNK01000008">
    <property type="protein sequence ID" value="KEZ77916.1"/>
    <property type="molecule type" value="Genomic_DNA"/>
</dbReference>
<dbReference type="OrthoDB" id="9805070at2"/>
<organism evidence="3 4">
    <name type="scientific">Salinisphaera hydrothermalis (strain C41B8)</name>
    <dbReference type="NCBI Taxonomy" id="1304275"/>
    <lineage>
        <taxon>Bacteria</taxon>
        <taxon>Pseudomonadati</taxon>
        <taxon>Pseudomonadota</taxon>
        <taxon>Gammaproteobacteria</taxon>
        <taxon>Salinisphaerales</taxon>
        <taxon>Salinisphaeraceae</taxon>
        <taxon>Salinisphaera</taxon>
    </lineage>
</organism>
<feature type="transmembrane region" description="Helical" evidence="1">
    <location>
        <begin position="32"/>
        <end position="50"/>
    </location>
</feature>
<dbReference type="Gene3D" id="2.70.70.10">
    <property type="entry name" value="Glucose Permease (Domain IIA)"/>
    <property type="match status" value="1"/>
</dbReference>
<dbReference type="FunFam" id="2.70.70.10:FF:000019">
    <property type="entry name" value="M23 family peptidase"/>
    <property type="match status" value="1"/>
</dbReference>
<dbReference type="eggNOG" id="COG0739">
    <property type="taxonomic scope" value="Bacteria"/>
</dbReference>
<keyword evidence="1" id="KW-0472">Membrane</keyword>